<dbReference type="PANTHER" id="PTHR46313:SF3">
    <property type="entry name" value="PROLYCOPENE ISOMERASE, CHLOROPLASTIC"/>
    <property type="match status" value="1"/>
</dbReference>
<dbReference type="SUPFAM" id="SSF51905">
    <property type="entry name" value="FAD/NAD(P)-binding domain"/>
    <property type="match status" value="1"/>
</dbReference>
<dbReference type="EMBL" id="KY114131">
    <property type="protein sequence ID" value="ATQ36020.1"/>
    <property type="molecule type" value="mRNA"/>
</dbReference>
<dbReference type="InterPro" id="IPR036188">
    <property type="entry name" value="FAD/NAD-bd_sf"/>
</dbReference>
<dbReference type="GO" id="GO:0016491">
    <property type="term" value="F:oxidoreductase activity"/>
    <property type="evidence" value="ECO:0007669"/>
    <property type="project" value="InterPro"/>
</dbReference>
<proteinExistence type="evidence at transcript level"/>
<name>A0A2D2AH27_SCYLO</name>
<dbReference type="Pfam" id="PF01593">
    <property type="entry name" value="Amino_oxidase"/>
    <property type="match status" value="1"/>
</dbReference>
<organism evidence="2">
    <name type="scientific">Scytosiphon lomentaria</name>
    <name type="common">Beanweed</name>
    <name type="synonym">Chorda lomentaria</name>
    <dbReference type="NCBI Taxonomy" id="27967"/>
    <lineage>
        <taxon>Eukaryota</taxon>
        <taxon>Sar</taxon>
        <taxon>Stramenopiles</taxon>
        <taxon>Ochrophyta</taxon>
        <taxon>PX clade</taxon>
        <taxon>Phaeophyceae</taxon>
        <taxon>Ectocarpales</taxon>
        <taxon>Scytosiphonaceae</taxon>
        <taxon>Scytosiphon</taxon>
    </lineage>
</organism>
<dbReference type="GO" id="GO:0016853">
    <property type="term" value="F:isomerase activity"/>
    <property type="evidence" value="ECO:0007669"/>
    <property type="project" value="UniProtKB-KW"/>
</dbReference>
<dbReference type="PANTHER" id="PTHR46313">
    <property type="match status" value="1"/>
</dbReference>
<evidence type="ECO:0000313" key="2">
    <source>
        <dbReference type="EMBL" id="ATQ36020.1"/>
    </source>
</evidence>
<dbReference type="InterPro" id="IPR002937">
    <property type="entry name" value="Amino_oxidase"/>
</dbReference>
<feature type="domain" description="Amine oxidase" evidence="1">
    <location>
        <begin position="2"/>
        <end position="475"/>
    </location>
</feature>
<keyword evidence="2" id="KW-0413">Isomerase</keyword>
<protein>
    <submittedName>
        <fullName evidence="2">Prolycopene isomerase-like1</fullName>
    </submittedName>
</protein>
<dbReference type="InterPro" id="IPR045892">
    <property type="entry name" value="CrtISO-like"/>
</dbReference>
<sequence length="503" mass="54956">MLARHGDSVTVLESHYLPGGVAHAFDIKGYRFDAGPSLWAGMSEPGTNPLRQILDILEEEVDWISYDGWGMHVPEGYFRFTTGPDAFVEELRRLGGEEDVRQWKELTEKMRPLLRASAAIPPLALRGDYWAPVTLLPYLVDALRHAGPGVQALQGAFTDVLEGTVDRDGFLFKWLDYLSFALSGLPADGTMAAAVIYTIGDLHRPGCLIDYPKGGGGAVIAAMVKGIEKLGGKVELKSHVQEIVVEGGKAVGVKLRSGAVVRARKAVVSNASIWDTIGLIPDGAVDPKYIEDSMDTPDTGSFMHLHLGIDGKGLDDLDIHYSVVESWSVPIDAPQNMFIVSIPTVLDPSLAPEGKHLVHIYTAGNEPYKLWEGMKRGSPEYEALKKERAEGMWKALERIIPDVRQRTEVELVATPLTHEFFNRRFKGSYGPGWRAGEAEFPGCVTPLKGLLHCGDSTLPGLGLPAVAASGMSAASTLTPVWKQLGLLWDMQRRGMIDSKFNDF</sequence>
<evidence type="ECO:0000259" key="1">
    <source>
        <dbReference type="Pfam" id="PF01593"/>
    </source>
</evidence>
<dbReference type="GO" id="GO:0016116">
    <property type="term" value="P:carotenoid metabolic process"/>
    <property type="evidence" value="ECO:0007669"/>
    <property type="project" value="InterPro"/>
</dbReference>
<reference evidence="2" key="1">
    <citation type="submission" date="2016-11" db="EMBL/GenBank/DDBJ databases">
        <title>Phylogenetic studies on genes related to carotenoids biosynthesis in algae.</title>
        <authorList>
            <person name="Wang S."/>
            <person name="Zhang L."/>
            <person name="Chi S."/>
            <person name="Wang X."/>
            <person name="Tang X."/>
            <person name="Liu T."/>
        </authorList>
    </citation>
    <scope>NUCLEOTIDE SEQUENCE</scope>
    <source>
        <strain evidence="2">JCXF-2074969</strain>
    </source>
</reference>
<dbReference type="Gene3D" id="3.50.50.60">
    <property type="entry name" value="FAD/NAD(P)-binding domain"/>
    <property type="match status" value="2"/>
</dbReference>
<accession>A0A2D2AH27</accession>
<dbReference type="AlphaFoldDB" id="A0A2D2AH27"/>